<evidence type="ECO:0000313" key="3">
    <source>
        <dbReference type="Proteomes" id="UP000290407"/>
    </source>
</evidence>
<name>A0A4Q2UEZ1_9BACT</name>
<gene>
    <name evidence="2" type="ORF">EQG79_27715</name>
</gene>
<dbReference type="AlphaFoldDB" id="A0A4Q2UEZ1"/>
<comment type="caution">
    <text evidence="2">The sequence shown here is derived from an EMBL/GenBank/DDBJ whole genome shotgun (WGS) entry which is preliminary data.</text>
</comment>
<keyword evidence="1" id="KW-0812">Transmembrane</keyword>
<evidence type="ECO:0000256" key="1">
    <source>
        <dbReference type="SAM" id="Phobius"/>
    </source>
</evidence>
<protein>
    <submittedName>
        <fullName evidence="2">Uncharacterized protein</fullName>
    </submittedName>
</protein>
<dbReference type="RefSeq" id="WP_077922032.1">
    <property type="nucleotide sequence ID" value="NZ_SBLB01000011.1"/>
</dbReference>
<evidence type="ECO:0000313" key="2">
    <source>
        <dbReference type="EMBL" id="RYC66892.1"/>
    </source>
</evidence>
<accession>A0A4Q2UEZ1</accession>
<reference evidence="2 3" key="1">
    <citation type="submission" date="2019-01" db="EMBL/GenBank/DDBJ databases">
        <title>Spirosoma flava sp. nov., a propanil-degrading bacterium isolated from herbicide-contaminated soil.</title>
        <authorList>
            <person name="Zhang L."/>
            <person name="Jiang J.-D."/>
        </authorList>
    </citation>
    <scope>NUCLEOTIDE SEQUENCE [LARGE SCALE GENOMIC DNA]</scope>
    <source>
        <strain evidence="2 3">TY50</strain>
    </source>
</reference>
<organism evidence="2 3">
    <name type="scientific">Spirosoma sordidisoli</name>
    <dbReference type="NCBI Taxonomy" id="2502893"/>
    <lineage>
        <taxon>Bacteria</taxon>
        <taxon>Pseudomonadati</taxon>
        <taxon>Bacteroidota</taxon>
        <taxon>Cytophagia</taxon>
        <taxon>Cytophagales</taxon>
        <taxon>Cytophagaceae</taxon>
        <taxon>Spirosoma</taxon>
    </lineage>
</organism>
<proteinExistence type="predicted"/>
<keyword evidence="1" id="KW-0472">Membrane</keyword>
<sequence length="102" mass="11798">MKTQRFILTYTGRGTMPTTDLAFLNEHIPVLDHSRRSLLVEDAPEHIRHLLRSMPRWQCRPERMYQPLRQAGSLIALPAVRRVVIMVVVLSLFSSFPLSCIN</sequence>
<dbReference type="EMBL" id="SBLB01000011">
    <property type="protein sequence ID" value="RYC66892.1"/>
    <property type="molecule type" value="Genomic_DNA"/>
</dbReference>
<feature type="transmembrane region" description="Helical" evidence="1">
    <location>
        <begin position="74"/>
        <end position="96"/>
    </location>
</feature>
<dbReference type="Proteomes" id="UP000290407">
    <property type="component" value="Unassembled WGS sequence"/>
</dbReference>
<keyword evidence="3" id="KW-1185">Reference proteome</keyword>
<keyword evidence="1" id="KW-1133">Transmembrane helix</keyword>